<dbReference type="RefSeq" id="WP_135525833.1">
    <property type="nucleotide sequence ID" value="NZ_SRLH01000003.1"/>
</dbReference>
<feature type="transmembrane region" description="Helical" evidence="1">
    <location>
        <begin position="156"/>
        <end position="172"/>
    </location>
</feature>
<feature type="transmembrane region" description="Helical" evidence="1">
    <location>
        <begin position="83"/>
        <end position="100"/>
    </location>
</feature>
<keyword evidence="1" id="KW-1133">Transmembrane helix</keyword>
<protein>
    <recommendedName>
        <fullName evidence="4">DUF2157 domain-containing protein</fullName>
    </recommendedName>
</protein>
<feature type="transmembrane region" description="Helical" evidence="1">
    <location>
        <begin position="178"/>
        <end position="200"/>
    </location>
</feature>
<evidence type="ECO:0000256" key="1">
    <source>
        <dbReference type="SAM" id="Phobius"/>
    </source>
</evidence>
<proteinExistence type="predicted"/>
<organism evidence="2 3">
    <name type="scientific">Flavobacterium humi</name>
    <dbReference type="NCBI Taxonomy" id="2562683"/>
    <lineage>
        <taxon>Bacteria</taxon>
        <taxon>Pseudomonadati</taxon>
        <taxon>Bacteroidota</taxon>
        <taxon>Flavobacteriia</taxon>
        <taxon>Flavobacteriales</taxon>
        <taxon>Flavobacteriaceae</taxon>
        <taxon>Flavobacterium</taxon>
    </lineage>
</organism>
<gene>
    <name evidence="2" type="ORF">E4635_06575</name>
</gene>
<name>A0A4Z0L7S1_9FLAO</name>
<dbReference type="EMBL" id="SRLH01000003">
    <property type="protein sequence ID" value="TGD58573.1"/>
    <property type="molecule type" value="Genomic_DNA"/>
</dbReference>
<keyword evidence="3" id="KW-1185">Reference proteome</keyword>
<reference evidence="2 3" key="1">
    <citation type="submission" date="2019-04" db="EMBL/GenBank/DDBJ databases">
        <title>Flavobacterium sp. strain DS2-A Genome sequencing and assembly.</title>
        <authorList>
            <person name="Kim I."/>
        </authorList>
    </citation>
    <scope>NUCLEOTIDE SEQUENCE [LARGE SCALE GENOMIC DNA]</scope>
    <source>
        <strain evidence="2 3">DS2-A</strain>
    </source>
</reference>
<feature type="transmembrane region" description="Helical" evidence="1">
    <location>
        <begin position="252"/>
        <end position="271"/>
    </location>
</feature>
<feature type="transmembrane region" description="Helical" evidence="1">
    <location>
        <begin position="278"/>
        <end position="298"/>
    </location>
</feature>
<evidence type="ECO:0008006" key="4">
    <source>
        <dbReference type="Google" id="ProtNLM"/>
    </source>
</evidence>
<dbReference type="Proteomes" id="UP000297407">
    <property type="component" value="Unassembled WGS sequence"/>
</dbReference>
<sequence>MIAYNKELLDNTFLFNEAQHLKNSGFIPKNQLDGIAAKRPTLKNHQNILVRIGFFLLGSFLYSSIAGVVSLMTLPFLENQYKALVFIYAIIGIVASEFLAVQNFKSHGLDDAFILGAQGCLLGAVGVATEEPAVVFATMAIVGLLSCLRYAHALSALIGCIGIIGFFGNLIVEEKMINMSFLPFVMLLLAFIIYFIYFRLISVSAVYYKNSLLLVQGFALVLAYASMNYLVVRELSVALMDLDLAPGSDIPFAFVFYGFTFLIPLFYIFYSLAKKDKLMLYVGLAALGFSFYTIRYYYSVLPVEIALILGGCLLFAISYFAISRLKNNTSGITFMPDRNENNTVLSNIEVIMANSQVSLKGVSATEQKMPFGGGGFSGGGSGGTY</sequence>
<feature type="transmembrane region" description="Helical" evidence="1">
    <location>
        <begin position="48"/>
        <end position="77"/>
    </location>
</feature>
<comment type="caution">
    <text evidence="2">The sequence shown here is derived from an EMBL/GenBank/DDBJ whole genome shotgun (WGS) entry which is preliminary data.</text>
</comment>
<feature type="transmembrane region" description="Helical" evidence="1">
    <location>
        <begin position="212"/>
        <end position="232"/>
    </location>
</feature>
<evidence type="ECO:0000313" key="2">
    <source>
        <dbReference type="EMBL" id="TGD58573.1"/>
    </source>
</evidence>
<keyword evidence="1" id="KW-0472">Membrane</keyword>
<dbReference type="OrthoDB" id="660047at2"/>
<evidence type="ECO:0000313" key="3">
    <source>
        <dbReference type="Proteomes" id="UP000297407"/>
    </source>
</evidence>
<accession>A0A4Z0L7S1</accession>
<dbReference type="AlphaFoldDB" id="A0A4Z0L7S1"/>
<keyword evidence="1" id="KW-0812">Transmembrane</keyword>
<feature type="transmembrane region" description="Helical" evidence="1">
    <location>
        <begin position="304"/>
        <end position="322"/>
    </location>
</feature>